<evidence type="ECO:0000313" key="1">
    <source>
        <dbReference type="EMBL" id="RMT70335.1"/>
    </source>
</evidence>
<gene>
    <name evidence="1" type="ORF">ALP42_05560</name>
</gene>
<dbReference type="Proteomes" id="UP000268636">
    <property type="component" value="Unassembled WGS sequence"/>
</dbReference>
<accession>A0AB74BC90</accession>
<sequence length="335" mass="36890">MRIEAKAVLGFKIEEVFLLVSGHSSSSPGWRESLRWCIYDASLWSRPMTDKKKVNKHGLSRKISAAVRRAVRINSGFGCVICGTGIVQYEHVDPEFKDAEELDAAFITLLCPGCHGRVTTGMYSKEKVKRAMKSPAALKEGFSRDCFDFCGDHPFITIGGATLRTCRIPLRIFGTDILRIDPPEVEGETFLLSGTFFDTNGRPTLVIDKNEWRASVDSWDVVTEGRSIVIRNGPGNIELKLVAEPPSGLIIERLNMTYGCVQISASATELVIGGPLGGGTFANCFTDGLHVGFELFPLQNTISGIHPQFHAVAKMVRSQVLYGDNWLPRYMSTLG</sequence>
<reference evidence="1 2" key="1">
    <citation type="submission" date="2018-08" db="EMBL/GenBank/DDBJ databases">
        <title>Recombination of ecologically and evolutionarily significant loci maintains genetic cohesion in the Pseudomonas syringae species complex.</title>
        <authorList>
            <person name="Dillon M."/>
            <person name="Thakur S."/>
            <person name="Almeida R.N.D."/>
            <person name="Weir B.S."/>
            <person name="Guttman D.S."/>
        </authorList>
    </citation>
    <scope>NUCLEOTIDE SEQUENCE [LARGE SCALE GENOMIC DNA]</scope>
    <source>
        <strain evidence="1 2">ICMP 13786</strain>
    </source>
</reference>
<organism evidence="1 2">
    <name type="scientific">Pseudomonas savastanoi pv. nerii</name>
    <dbReference type="NCBI Taxonomy" id="360921"/>
    <lineage>
        <taxon>Bacteria</taxon>
        <taxon>Pseudomonadati</taxon>
        <taxon>Pseudomonadota</taxon>
        <taxon>Gammaproteobacteria</taxon>
        <taxon>Pseudomonadales</taxon>
        <taxon>Pseudomonadaceae</taxon>
        <taxon>Pseudomonas</taxon>
    </lineage>
</organism>
<protein>
    <submittedName>
        <fullName evidence="1">HNH nuclease</fullName>
    </submittedName>
</protein>
<dbReference type="AlphaFoldDB" id="A0AB74BC90"/>
<proteinExistence type="predicted"/>
<dbReference type="EMBL" id="RBTN01000294">
    <property type="protein sequence ID" value="RMT70335.1"/>
    <property type="molecule type" value="Genomic_DNA"/>
</dbReference>
<comment type="caution">
    <text evidence="1">The sequence shown here is derived from an EMBL/GenBank/DDBJ whole genome shotgun (WGS) entry which is preliminary data.</text>
</comment>
<name>A0AB74BC90_PSESS</name>
<evidence type="ECO:0000313" key="2">
    <source>
        <dbReference type="Proteomes" id="UP000268636"/>
    </source>
</evidence>